<gene>
    <name evidence="2" type="ORF">Syun_006635</name>
</gene>
<dbReference type="Proteomes" id="UP001420932">
    <property type="component" value="Unassembled WGS sequence"/>
</dbReference>
<evidence type="ECO:0000256" key="1">
    <source>
        <dbReference type="SAM" id="MobiDB-lite"/>
    </source>
</evidence>
<dbReference type="AlphaFoldDB" id="A0AAP0KYN2"/>
<keyword evidence="3" id="KW-1185">Reference proteome</keyword>
<feature type="region of interest" description="Disordered" evidence="1">
    <location>
        <begin position="25"/>
        <end position="49"/>
    </location>
</feature>
<reference evidence="2 3" key="1">
    <citation type="submission" date="2024-01" db="EMBL/GenBank/DDBJ databases">
        <title>Genome assemblies of Stephania.</title>
        <authorList>
            <person name="Yang L."/>
        </authorList>
    </citation>
    <scope>NUCLEOTIDE SEQUENCE [LARGE SCALE GENOMIC DNA]</scope>
    <source>
        <strain evidence="2">YNDBR</strain>
        <tissue evidence="2">Leaf</tissue>
    </source>
</reference>
<evidence type="ECO:0000313" key="2">
    <source>
        <dbReference type="EMBL" id="KAK9160294.1"/>
    </source>
</evidence>
<evidence type="ECO:0000313" key="3">
    <source>
        <dbReference type="Proteomes" id="UP001420932"/>
    </source>
</evidence>
<accession>A0AAP0KYN2</accession>
<feature type="compositionally biased region" description="Basic and acidic residues" evidence="1">
    <location>
        <begin position="40"/>
        <end position="49"/>
    </location>
</feature>
<protein>
    <submittedName>
        <fullName evidence="2">Uncharacterized protein</fullName>
    </submittedName>
</protein>
<sequence length="49" mass="5721">MQIWHVLKKVMGACKVAIKKVTHLTNHDRKGQAPMNKVNELLKREPEDR</sequence>
<name>A0AAP0KYN2_9MAGN</name>
<comment type="caution">
    <text evidence="2">The sequence shown here is derived from an EMBL/GenBank/DDBJ whole genome shotgun (WGS) entry which is preliminary data.</text>
</comment>
<organism evidence="2 3">
    <name type="scientific">Stephania yunnanensis</name>
    <dbReference type="NCBI Taxonomy" id="152371"/>
    <lineage>
        <taxon>Eukaryota</taxon>
        <taxon>Viridiplantae</taxon>
        <taxon>Streptophyta</taxon>
        <taxon>Embryophyta</taxon>
        <taxon>Tracheophyta</taxon>
        <taxon>Spermatophyta</taxon>
        <taxon>Magnoliopsida</taxon>
        <taxon>Ranunculales</taxon>
        <taxon>Menispermaceae</taxon>
        <taxon>Menispermoideae</taxon>
        <taxon>Cissampelideae</taxon>
        <taxon>Stephania</taxon>
    </lineage>
</organism>
<proteinExistence type="predicted"/>
<dbReference type="EMBL" id="JBBNAF010000003">
    <property type="protein sequence ID" value="KAK9160294.1"/>
    <property type="molecule type" value="Genomic_DNA"/>
</dbReference>